<proteinExistence type="predicted"/>
<gene>
    <name evidence="1" type="ORF">TSPGSL018_5042</name>
</gene>
<dbReference type="AlphaFoldDB" id="A0A061SC54"/>
<reference evidence="1" key="1">
    <citation type="submission" date="2014-05" db="EMBL/GenBank/DDBJ databases">
        <title>The transcriptome of the halophilic microalga Tetraselmis sp. GSL018 isolated from the Great Salt Lake, Utah.</title>
        <authorList>
            <person name="Jinkerson R.E."/>
            <person name="D'Adamo S."/>
            <person name="Posewitz M.C."/>
        </authorList>
    </citation>
    <scope>NUCLEOTIDE SEQUENCE</scope>
    <source>
        <strain evidence="1">GSL018</strain>
    </source>
</reference>
<organism evidence="1">
    <name type="scientific">Tetraselmis sp. GSL018</name>
    <dbReference type="NCBI Taxonomy" id="582737"/>
    <lineage>
        <taxon>Eukaryota</taxon>
        <taxon>Viridiplantae</taxon>
        <taxon>Chlorophyta</taxon>
        <taxon>core chlorophytes</taxon>
        <taxon>Chlorodendrophyceae</taxon>
        <taxon>Chlorodendrales</taxon>
        <taxon>Chlorodendraceae</taxon>
        <taxon>Tetraselmis</taxon>
    </lineage>
</organism>
<dbReference type="EMBL" id="GBEZ01002319">
    <property type="protein sequence ID" value="JAC82722.1"/>
    <property type="molecule type" value="Transcribed_RNA"/>
</dbReference>
<name>A0A061SC54_9CHLO</name>
<evidence type="ECO:0000313" key="1">
    <source>
        <dbReference type="EMBL" id="JAC82722.1"/>
    </source>
</evidence>
<sequence length="168" mass="18985">MTDRTLNTVLNVQASPEKILIPSALRTNDRCSLKESHPVEYSHLYHFAHKEKNVWSRLVKDGRRRDDARTAHGSYAGACTLDRAPDSGYAMNNAKSKTVEPAASAGDDPDVKSLHSKTLRSFRKKYPIEFMTAVRPKAQTMNQTLGIWGYQDTDKEMAGTLQRSQRIY</sequence>
<accession>A0A061SC54</accession>
<protein>
    <submittedName>
        <fullName evidence="1">Uncharacterized protein</fullName>
    </submittedName>
</protein>